<feature type="compositionally biased region" description="Basic and acidic residues" evidence="1">
    <location>
        <begin position="112"/>
        <end position="121"/>
    </location>
</feature>
<protein>
    <recommendedName>
        <fullName evidence="2">SAC3/GANP/THP3 conserved domain-containing protein</fullName>
    </recommendedName>
</protein>
<accession>A0AAW1S3J8</accession>
<feature type="region of interest" description="Disordered" evidence="1">
    <location>
        <begin position="96"/>
        <end position="122"/>
    </location>
</feature>
<evidence type="ECO:0000259" key="2">
    <source>
        <dbReference type="Pfam" id="PF03399"/>
    </source>
</evidence>
<sequence length="371" mass="39849">MKAKKVKKAAKKDSSCKGKNPGLDNPAKQVLVRKLEKALALVEDTQGSSVWEPPATSAPTAVLTRKGACSGDGGISGKAAVSASNPHERARRVERQARFDAGLPTGPSQDGRTLREARAGGRQEVFGSSNALEKEYLRLTALPTVGAVRPPPVLEQALARVKQRWLAHADYGAACEQLKAIRQDLTVQHIRGPLAVAVYETHARIALEAGDLAEFNGCQAMLKELYPAQGGGSRVEFAVYGLLYAALLQRHLASELRGLSAAMLAEPAVQHALQVCNAARAGDAMELLRQYVDAPRMTPYLMDHLLERVRKRWLAAAQAAFAPAVPLGMLTAQLGFESDAEAANWCEAKRAAVDRGNGLLVTQPSKSRRVQ</sequence>
<keyword evidence="5" id="KW-1185">Reference proteome</keyword>
<evidence type="ECO:0000313" key="4">
    <source>
        <dbReference type="EMBL" id="KAK9840606.1"/>
    </source>
</evidence>
<dbReference type="Gene3D" id="1.25.40.990">
    <property type="match status" value="1"/>
</dbReference>
<dbReference type="EMBL" id="JALJOU010000013">
    <property type="protein sequence ID" value="KAK9840595.1"/>
    <property type="molecule type" value="Genomic_DNA"/>
</dbReference>
<dbReference type="InterPro" id="IPR045107">
    <property type="entry name" value="SAC3/GANP/THP3"/>
</dbReference>
<organism evidence="3 5">
    <name type="scientific">Elliptochloris bilobata</name>
    <dbReference type="NCBI Taxonomy" id="381761"/>
    <lineage>
        <taxon>Eukaryota</taxon>
        <taxon>Viridiplantae</taxon>
        <taxon>Chlorophyta</taxon>
        <taxon>core chlorophytes</taxon>
        <taxon>Trebouxiophyceae</taxon>
        <taxon>Trebouxiophyceae incertae sedis</taxon>
        <taxon>Elliptochloris clade</taxon>
        <taxon>Elliptochloris</taxon>
    </lineage>
</organism>
<dbReference type="Pfam" id="PF03399">
    <property type="entry name" value="SAC3_GANP"/>
    <property type="match status" value="1"/>
</dbReference>
<feature type="compositionally biased region" description="Basic residues" evidence="1">
    <location>
        <begin position="1"/>
        <end position="10"/>
    </location>
</feature>
<dbReference type="InterPro" id="IPR005062">
    <property type="entry name" value="SAC3/GANP/THP3_conserved"/>
</dbReference>
<dbReference type="PANTHER" id="PTHR12436">
    <property type="entry name" value="80 KDA MCM3-ASSOCIATED PROTEIN"/>
    <property type="match status" value="1"/>
</dbReference>
<feature type="domain" description="SAC3/GANP/THP3 conserved" evidence="2">
    <location>
        <begin position="135"/>
        <end position="352"/>
    </location>
</feature>
<evidence type="ECO:0000313" key="5">
    <source>
        <dbReference type="Proteomes" id="UP001445335"/>
    </source>
</evidence>
<proteinExistence type="predicted"/>
<gene>
    <name evidence="3" type="ORF">WJX81_003515</name>
    <name evidence="4" type="ORF">WJX81_004184</name>
</gene>
<dbReference type="GO" id="GO:0005634">
    <property type="term" value="C:nucleus"/>
    <property type="evidence" value="ECO:0007669"/>
    <property type="project" value="TreeGrafter"/>
</dbReference>
<reference evidence="3" key="2">
    <citation type="submission" date="2024-04" db="EMBL/GenBank/DDBJ databases">
        <authorList>
            <person name="Dal Grande F."/>
            <person name="Keller J."/>
            <person name="Delaux P.-M."/>
        </authorList>
    </citation>
    <scope>NUCLEOTIDE SEQUENCE</scope>
    <source>
        <strain evidence="3">SAG 245.80</strain>
    </source>
</reference>
<dbReference type="Proteomes" id="UP001445335">
    <property type="component" value="Unassembled WGS sequence"/>
</dbReference>
<dbReference type="AlphaFoldDB" id="A0AAW1S3J8"/>
<reference evidence="3 5" key="1">
    <citation type="journal article" date="2024" name="Nat. Commun.">
        <title>Phylogenomics reveals the evolutionary origins of lichenization in chlorophyte algae.</title>
        <authorList>
            <person name="Puginier C."/>
            <person name="Libourel C."/>
            <person name="Otte J."/>
            <person name="Skaloud P."/>
            <person name="Haon M."/>
            <person name="Grisel S."/>
            <person name="Petersen M."/>
            <person name="Berrin J.G."/>
            <person name="Delaux P.M."/>
            <person name="Dal Grande F."/>
            <person name="Keller J."/>
        </authorList>
    </citation>
    <scope>NUCLEOTIDE SEQUENCE [LARGE SCALE GENOMIC DNA]</scope>
    <source>
        <strain evidence="3 5">SAG 245.80</strain>
    </source>
</reference>
<dbReference type="PANTHER" id="PTHR12436:SF4">
    <property type="entry name" value="LEUKOCYTE RECEPTOR CLUSTER MEMBER 8"/>
    <property type="match status" value="1"/>
</dbReference>
<evidence type="ECO:0000313" key="3">
    <source>
        <dbReference type="EMBL" id="KAK9840595.1"/>
    </source>
</evidence>
<dbReference type="EMBL" id="JALJOU010000013">
    <property type="protein sequence ID" value="KAK9840606.1"/>
    <property type="molecule type" value="Genomic_DNA"/>
</dbReference>
<name>A0AAW1S3J8_9CHLO</name>
<feature type="region of interest" description="Disordered" evidence="1">
    <location>
        <begin position="1"/>
        <end position="28"/>
    </location>
</feature>
<comment type="caution">
    <text evidence="3">The sequence shown here is derived from an EMBL/GenBank/DDBJ whole genome shotgun (WGS) entry which is preliminary data.</text>
</comment>
<evidence type="ECO:0000256" key="1">
    <source>
        <dbReference type="SAM" id="MobiDB-lite"/>
    </source>
</evidence>